<evidence type="ECO:0000256" key="5">
    <source>
        <dbReference type="SAM" id="Phobius"/>
    </source>
</evidence>
<organism evidence="6">
    <name type="scientific">Serratia marcescens</name>
    <dbReference type="NCBI Taxonomy" id="615"/>
    <lineage>
        <taxon>Bacteria</taxon>
        <taxon>Pseudomonadati</taxon>
        <taxon>Pseudomonadota</taxon>
        <taxon>Gammaproteobacteria</taxon>
        <taxon>Enterobacterales</taxon>
        <taxon>Yersiniaceae</taxon>
        <taxon>Serratia</taxon>
    </lineage>
</organism>
<dbReference type="AlphaFoldDB" id="A0A939NN21"/>
<name>A0A939NN21_SERMA</name>
<dbReference type="Pfam" id="PF01943">
    <property type="entry name" value="Polysacc_synt"/>
    <property type="match status" value="1"/>
</dbReference>
<comment type="subcellular location">
    <subcellularLocation>
        <location evidence="1">Membrane</location>
        <topology evidence="1">Multi-pass membrane protein</topology>
    </subcellularLocation>
</comment>
<feature type="transmembrane region" description="Helical" evidence="5">
    <location>
        <begin position="52"/>
        <end position="74"/>
    </location>
</feature>
<reference evidence="6" key="1">
    <citation type="submission" date="2021-03" db="EMBL/GenBank/DDBJ databases">
        <title>Molecular epidemiology and mechanisms of colistin and carbapenem resistance in Enterobacteriaceae from clinical isolates, the environment and porcine samples in Pretoria, South Africa.</title>
        <authorList>
            <person name="Bogoshi D."/>
            <person name="Mbelle N.M."/>
            <person name="Naidoo V."/>
            <person name="Osei Sekyere J."/>
        </authorList>
    </citation>
    <scope>NUCLEOTIDE SEQUENCE</scope>
    <source>
        <strain evidence="6">C080</strain>
    </source>
</reference>
<keyword evidence="2 5" id="KW-0812">Transmembrane</keyword>
<comment type="caution">
    <text evidence="6">The sequence shown here is derived from an EMBL/GenBank/DDBJ whole genome shotgun (WGS) entry which is preliminary data.</text>
</comment>
<feature type="transmembrane region" description="Helical" evidence="5">
    <location>
        <begin position="86"/>
        <end position="104"/>
    </location>
</feature>
<gene>
    <name evidence="6" type="ORF">J4732_22720</name>
</gene>
<keyword evidence="3 5" id="KW-1133">Transmembrane helix</keyword>
<dbReference type="EMBL" id="JAGETR010000244">
    <property type="protein sequence ID" value="MBO2007396.1"/>
    <property type="molecule type" value="Genomic_DNA"/>
</dbReference>
<feature type="transmembrane region" description="Helical" evidence="5">
    <location>
        <begin position="12"/>
        <end position="31"/>
    </location>
</feature>
<evidence type="ECO:0000256" key="1">
    <source>
        <dbReference type="ARBA" id="ARBA00004141"/>
    </source>
</evidence>
<proteinExistence type="predicted"/>
<keyword evidence="4 5" id="KW-0472">Membrane</keyword>
<sequence>MGRNIGVSEFGNILFCYMVAFYFSIFVDYGFNFSAVRRVSKMEDHHGIGESFYSITCSKIMLATCSLVVMTLMTLSWDKLNPLSDYMLLSSLLIVAYVVPYWLLQGVGNSRGRADHLIRPNFHFGGLPLLPHHAL</sequence>
<evidence type="ECO:0000256" key="3">
    <source>
        <dbReference type="ARBA" id="ARBA00022989"/>
    </source>
</evidence>
<protein>
    <submittedName>
        <fullName evidence="6">Oligosaccharide flippase family protein</fullName>
    </submittedName>
</protein>
<dbReference type="GO" id="GO:0016020">
    <property type="term" value="C:membrane"/>
    <property type="evidence" value="ECO:0007669"/>
    <property type="project" value="UniProtKB-SubCell"/>
</dbReference>
<evidence type="ECO:0000256" key="4">
    <source>
        <dbReference type="ARBA" id="ARBA00023136"/>
    </source>
</evidence>
<evidence type="ECO:0000256" key="2">
    <source>
        <dbReference type="ARBA" id="ARBA00022692"/>
    </source>
</evidence>
<accession>A0A939NN21</accession>
<dbReference type="InterPro" id="IPR002797">
    <property type="entry name" value="Polysacc_synth"/>
</dbReference>
<evidence type="ECO:0000313" key="6">
    <source>
        <dbReference type="EMBL" id="MBO2007396.1"/>
    </source>
</evidence>